<evidence type="ECO:0000313" key="1">
    <source>
        <dbReference type="EMBL" id="AKH38659.1"/>
    </source>
</evidence>
<reference evidence="2 4" key="3">
    <citation type="submission" date="2019-07" db="EMBL/GenBank/DDBJ databases">
        <title>Active sludge and wastewater microbial communities from Klosterneuburg, Austria.</title>
        <authorList>
            <person name="Wagner M."/>
        </authorList>
    </citation>
    <scope>NUCLEOTIDE SEQUENCE [LARGE SCALE GENOMIC DNA]</scope>
    <source>
        <strain evidence="2 4">Nm2</strain>
    </source>
</reference>
<reference evidence="3" key="1">
    <citation type="submission" date="2015-05" db="EMBL/GenBank/DDBJ databases">
        <title>Draft genome of Nitrosomonas communis strain Nm2.</title>
        <authorList>
            <person name="Kozlowski J.A."/>
            <person name="Kits K.D."/>
            <person name="Stein L.Y."/>
        </authorList>
    </citation>
    <scope>NUCLEOTIDE SEQUENCE [LARGE SCALE GENOMIC DNA]</scope>
    <source>
        <strain evidence="3">Nm2</strain>
    </source>
</reference>
<evidence type="ECO:0000313" key="3">
    <source>
        <dbReference type="Proteomes" id="UP000034156"/>
    </source>
</evidence>
<gene>
    <name evidence="1" type="ORF">AAW31_13950</name>
    <name evidence="2" type="ORF">BCL69_101710</name>
</gene>
<protein>
    <submittedName>
        <fullName evidence="1">Uncharacterized protein</fullName>
    </submittedName>
</protein>
<keyword evidence="3" id="KW-1185">Reference proteome</keyword>
<dbReference type="AlphaFoldDB" id="A0A0F7KIG1"/>
<dbReference type="OrthoDB" id="9798172at2"/>
<accession>A0A0F7KIG1</accession>
<dbReference type="Proteomes" id="UP000324176">
    <property type="component" value="Unassembled WGS sequence"/>
</dbReference>
<organism evidence="1 3">
    <name type="scientific">Nitrosomonas communis</name>
    <dbReference type="NCBI Taxonomy" id="44574"/>
    <lineage>
        <taxon>Bacteria</taxon>
        <taxon>Pseudomonadati</taxon>
        <taxon>Pseudomonadota</taxon>
        <taxon>Betaproteobacteria</taxon>
        <taxon>Nitrosomonadales</taxon>
        <taxon>Nitrosomonadaceae</taxon>
        <taxon>Nitrosomonas</taxon>
    </lineage>
</organism>
<dbReference type="KEGG" id="nco:AAW31_13950"/>
<dbReference type="EMBL" id="VNHT01000017">
    <property type="protein sequence ID" value="TYP89353.1"/>
    <property type="molecule type" value="Genomic_DNA"/>
</dbReference>
<evidence type="ECO:0000313" key="2">
    <source>
        <dbReference type="EMBL" id="TYP89353.1"/>
    </source>
</evidence>
<name>A0A0F7KIG1_9PROT</name>
<dbReference type="PATRIC" id="fig|44574.3.peg.3389"/>
<sequence>MADDLIPEEVRQFIIDKIDSVAELEGLLLLRNQAEIEWDSATLAQRLYINPQQTQEILAHLHAQGFLAVKENNLISYIYQPNSPELAEMVNRVAEIYAKYLIPVTNLIHNKPQIKVQKFADAFKFIRREDK</sequence>
<dbReference type="RefSeq" id="WP_046850696.1">
    <property type="nucleotide sequence ID" value="NZ_CP011451.1"/>
</dbReference>
<proteinExistence type="predicted"/>
<evidence type="ECO:0000313" key="4">
    <source>
        <dbReference type="Proteomes" id="UP000324176"/>
    </source>
</evidence>
<reference evidence="1 3" key="2">
    <citation type="journal article" date="2016" name="Genome Announc.">
        <title>Genome Sequence of Nitrosomonas communis Strain Nm2, a Mesophilic Ammonia-Oxidizing Bacterium Isolated from Mediterranean Soil.</title>
        <authorList>
            <person name="Kozlowski J.A."/>
            <person name="Kits K.D."/>
            <person name="Stein L.Y."/>
        </authorList>
    </citation>
    <scope>NUCLEOTIDE SEQUENCE [LARGE SCALE GENOMIC DNA]</scope>
    <source>
        <strain evidence="1 3">Nm2</strain>
    </source>
</reference>
<dbReference type="EMBL" id="CP011451">
    <property type="protein sequence ID" value="AKH38659.1"/>
    <property type="molecule type" value="Genomic_DNA"/>
</dbReference>
<dbReference type="Proteomes" id="UP000034156">
    <property type="component" value="Chromosome"/>
</dbReference>